<dbReference type="BioCyc" id="MMAZ1236903:G139K-3092-MONOMER"/>
<dbReference type="HOGENOM" id="CLU_3210783_0_0_2"/>
<evidence type="ECO:0000313" key="2">
    <source>
        <dbReference type="Proteomes" id="UP000011718"/>
    </source>
</evidence>
<dbReference type="AlphaFoldDB" id="M1QE47"/>
<dbReference type="Proteomes" id="UP000011718">
    <property type="component" value="Chromosome"/>
</dbReference>
<accession>M1QE47</accession>
<dbReference type="KEGG" id="mmaz:MmTuc01_3246"/>
<sequence length="44" mass="4864">MRPGIDENLKLSNTETNFFEKPGMSCCTPAASCMEKKGPNMLQL</sequence>
<reference evidence="1 2" key="1">
    <citation type="journal article" date="2013" name="Genome Announc.">
        <title>Complete Genome of a Methanosarcina mazei Strain Isolated from Sediment Samples from an Amazonian Flooded Area.</title>
        <authorList>
            <person name="Assis das Gracas D."/>
            <person name="Thiago Juca Ramos R."/>
            <person name="Vieira Araujo A.C."/>
            <person name="Zahlouth R."/>
            <person name="Ribeiro Carneiro A."/>
            <person name="Souza Lopes T."/>
            <person name="Azevedo Barauna R."/>
            <person name="Azevedo V."/>
            <person name="Cruz Schneider M.P."/>
            <person name="Pellizari V.H."/>
            <person name="Silva A."/>
        </authorList>
    </citation>
    <scope>NUCLEOTIDE SEQUENCE [LARGE SCALE GENOMIC DNA]</scope>
    <source>
        <strain evidence="1 2">Tuc01</strain>
    </source>
</reference>
<organism evidence="1 2">
    <name type="scientific">Methanosarcina mazei Tuc01</name>
    <dbReference type="NCBI Taxonomy" id="1236903"/>
    <lineage>
        <taxon>Archaea</taxon>
        <taxon>Methanobacteriati</taxon>
        <taxon>Methanobacteriota</taxon>
        <taxon>Stenosarchaea group</taxon>
        <taxon>Methanomicrobia</taxon>
        <taxon>Methanosarcinales</taxon>
        <taxon>Methanosarcinaceae</taxon>
        <taxon>Methanosarcina</taxon>
    </lineage>
</organism>
<proteinExistence type="predicted"/>
<protein>
    <submittedName>
        <fullName evidence="1">Uncharacterized protein</fullName>
    </submittedName>
</protein>
<evidence type="ECO:0000313" key="1">
    <source>
        <dbReference type="EMBL" id="AGF98503.1"/>
    </source>
</evidence>
<name>M1QE47_METMZ</name>
<gene>
    <name evidence="1" type="ORF">MmTuc01_3246</name>
</gene>
<dbReference type="EMBL" id="CP004144">
    <property type="protein sequence ID" value="AGF98503.1"/>
    <property type="molecule type" value="Genomic_DNA"/>
</dbReference>